<dbReference type="PANTHER" id="PTHR37534:SF43">
    <property type="entry name" value="FINGER DOMAIN PROTEIN, PUTATIVE (AFU_ORTHOLOGUE AFUA_1G01850)-RELATED"/>
    <property type="match status" value="1"/>
</dbReference>
<feature type="compositionally biased region" description="Basic and acidic residues" evidence="6">
    <location>
        <begin position="57"/>
        <end position="68"/>
    </location>
</feature>
<dbReference type="OrthoDB" id="5229455at2759"/>
<dbReference type="GO" id="GO:0000981">
    <property type="term" value="F:DNA-binding transcription factor activity, RNA polymerase II-specific"/>
    <property type="evidence" value="ECO:0007669"/>
    <property type="project" value="InterPro"/>
</dbReference>
<evidence type="ECO:0000256" key="1">
    <source>
        <dbReference type="ARBA" id="ARBA00004123"/>
    </source>
</evidence>
<keyword evidence="4" id="KW-0804">Transcription</keyword>
<dbReference type="InterPro" id="IPR001138">
    <property type="entry name" value="Zn2Cys6_DnaBD"/>
</dbReference>
<keyword evidence="2" id="KW-0805">Transcription regulation</keyword>
<dbReference type="HOGENOM" id="CLU_008109_0_0_1"/>
<dbReference type="STRING" id="212818.A0A0D1WXV9"/>
<dbReference type="GO" id="GO:0045944">
    <property type="term" value="P:positive regulation of transcription by RNA polymerase II"/>
    <property type="evidence" value="ECO:0007669"/>
    <property type="project" value="TreeGrafter"/>
</dbReference>
<feature type="domain" description="Zn(2)-C6 fungal-type" evidence="7">
    <location>
        <begin position="21"/>
        <end position="51"/>
    </location>
</feature>
<evidence type="ECO:0000259" key="7">
    <source>
        <dbReference type="PROSITE" id="PS50048"/>
    </source>
</evidence>
<dbReference type="GO" id="GO:0000976">
    <property type="term" value="F:transcription cis-regulatory region binding"/>
    <property type="evidence" value="ECO:0007669"/>
    <property type="project" value="TreeGrafter"/>
</dbReference>
<evidence type="ECO:0000256" key="5">
    <source>
        <dbReference type="ARBA" id="ARBA00023242"/>
    </source>
</evidence>
<feature type="region of interest" description="Disordered" evidence="6">
    <location>
        <begin position="155"/>
        <end position="304"/>
    </location>
</feature>
<keyword evidence="9" id="KW-1185">Reference proteome</keyword>
<feature type="compositionally biased region" description="Polar residues" evidence="6">
    <location>
        <begin position="125"/>
        <end position="139"/>
    </location>
</feature>
<dbReference type="GO" id="GO:0008270">
    <property type="term" value="F:zinc ion binding"/>
    <property type="evidence" value="ECO:0007669"/>
    <property type="project" value="InterPro"/>
</dbReference>
<sequence length="890" mass="98798">MPRPKKPEPDGKEVKKRSRNGCWPCKSRKVKCGEEKPSCVNCQRQGEVCDYSIRLNWDGRSKKKDDGKQGSQIMSFDSSPAQYISPPQHQPQSQSNHQLLPQTRPSSSPPGPIHSNGFANINGAHDQSLSPHTSLNGQRTHLGYRIDPLAPDTGLPLANDFKSNGNSHVPHFNPTILPPPPVLRTPQWGERTTTNNNQEPQPIPPLRQSLSLPAYPSPSESGFGSPGMANTMYQFTGTMQMPPPMPTSNPNTHQESTPSPYNGAKRLKMSPRTDSFGKSSYPRAGSYGPNEPDEAPRVQFNTSNPTFFPSYLNLSNPLTPATSATSQISQDNDDRRISVSSLLSEDPEPDEVQPPVQAEYNGYVDEPIPRRGSLHQRMISYSETETYGQDRGNADLDVPRNNDTMAISGMSPSEHSEFETWLNDTDLGVPEFGFGLSSRETAFQGGGYYAAPVAIKIPRKLEPLPRTLSENPMNLLYFHHFLNHTARILVPHDCPENPFKTILPKMAMENPNLLNLLLAYSACHRARLLGHPEPVNRIAIWVRDVFPSLRQTLDDVSNTEVSNANLATAIMLASIEIISPSTFGVSVPWQNHLGMARSIIRARGGPNSISRKDPVMYFLTRWLAYLDVLGSLSGRRNEEPLFAGNYWSSSHEESTSAKELSLTDEDEADDDDFTIDCLLGFTTRCVSILAQVALLASECEAERIDYQTGQINESWRPPAEVAKRAAKLRKDLEHARNHEQISCLHHSPQLSKATIANSRRGSAYADMSKTEAEESLATNSAFHWAGMIHLLRRVDNLPRHDKRVQTAVHEIVKVLQMIREGGSAQACLLFPMFTAGVEAEDALDRAEILSRIRGAEGLGMCQVSRARKIMEEVWRTGVSWESLVTGEFFG</sequence>
<dbReference type="OMA" id="NWGGRTK"/>
<feature type="compositionally biased region" description="Polar residues" evidence="6">
    <location>
        <begin position="69"/>
        <end position="82"/>
    </location>
</feature>
<name>A0A0D1WXV9_EXOME</name>
<evidence type="ECO:0000256" key="4">
    <source>
        <dbReference type="ARBA" id="ARBA00023163"/>
    </source>
</evidence>
<dbReference type="Proteomes" id="UP000054302">
    <property type="component" value="Unassembled WGS sequence"/>
</dbReference>
<dbReference type="AlphaFoldDB" id="A0A0D1WXV9"/>
<protein>
    <recommendedName>
        <fullName evidence="7">Zn(2)-C6 fungal-type domain-containing protein</fullName>
    </recommendedName>
</protein>
<evidence type="ECO:0000256" key="6">
    <source>
        <dbReference type="SAM" id="MobiDB-lite"/>
    </source>
</evidence>
<dbReference type="SMART" id="SM00066">
    <property type="entry name" value="GAL4"/>
    <property type="match status" value="1"/>
</dbReference>
<evidence type="ECO:0000313" key="9">
    <source>
        <dbReference type="Proteomes" id="UP000054302"/>
    </source>
</evidence>
<gene>
    <name evidence="8" type="ORF">PV10_02077</name>
</gene>
<dbReference type="RefSeq" id="XP_016225869.1">
    <property type="nucleotide sequence ID" value="XM_016366351.1"/>
</dbReference>
<feature type="compositionally biased region" description="Basic and acidic residues" evidence="6">
    <location>
        <begin position="1"/>
        <end position="13"/>
    </location>
</feature>
<dbReference type="InterPro" id="IPR021858">
    <property type="entry name" value="Fun_TF"/>
</dbReference>
<dbReference type="Gene3D" id="4.10.240.10">
    <property type="entry name" value="Zn(2)-C6 fungal-type DNA-binding domain"/>
    <property type="match status" value="1"/>
</dbReference>
<dbReference type="InterPro" id="IPR036864">
    <property type="entry name" value="Zn2-C6_fun-type_DNA-bd_sf"/>
</dbReference>
<proteinExistence type="predicted"/>
<dbReference type="GO" id="GO:0005634">
    <property type="term" value="C:nucleus"/>
    <property type="evidence" value="ECO:0007669"/>
    <property type="project" value="UniProtKB-SubCell"/>
</dbReference>
<dbReference type="Pfam" id="PF11951">
    <property type="entry name" value="Fungal_trans_2"/>
    <property type="match status" value="1"/>
</dbReference>
<feature type="compositionally biased region" description="Polar residues" evidence="6">
    <location>
        <begin position="190"/>
        <end position="200"/>
    </location>
</feature>
<feature type="region of interest" description="Disordered" evidence="6">
    <location>
        <begin position="55"/>
        <end position="139"/>
    </location>
</feature>
<dbReference type="GeneID" id="27319922"/>
<dbReference type="Pfam" id="PF00172">
    <property type="entry name" value="Zn_clus"/>
    <property type="match status" value="1"/>
</dbReference>
<evidence type="ECO:0000313" key="8">
    <source>
        <dbReference type="EMBL" id="KIV94295.1"/>
    </source>
</evidence>
<dbReference type="SUPFAM" id="SSF57701">
    <property type="entry name" value="Zn2/Cys6 DNA-binding domain"/>
    <property type="match status" value="1"/>
</dbReference>
<feature type="compositionally biased region" description="Low complexity" evidence="6">
    <location>
        <begin position="217"/>
        <end position="227"/>
    </location>
</feature>
<dbReference type="EMBL" id="KN847521">
    <property type="protein sequence ID" value="KIV94295.1"/>
    <property type="molecule type" value="Genomic_DNA"/>
</dbReference>
<accession>A0A0D1WXV9</accession>
<organism evidence="8 9">
    <name type="scientific">Exophiala mesophila</name>
    <name type="common">Black yeast-like fungus</name>
    <dbReference type="NCBI Taxonomy" id="212818"/>
    <lineage>
        <taxon>Eukaryota</taxon>
        <taxon>Fungi</taxon>
        <taxon>Dikarya</taxon>
        <taxon>Ascomycota</taxon>
        <taxon>Pezizomycotina</taxon>
        <taxon>Eurotiomycetes</taxon>
        <taxon>Chaetothyriomycetidae</taxon>
        <taxon>Chaetothyriales</taxon>
        <taxon>Herpotrichiellaceae</taxon>
        <taxon>Exophiala</taxon>
    </lineage>
</organism>
<dbReference type="PROSITE" id="PS50048">
    <property type="entry name" value="ZN2_CY6_FUNGAL_2"/>
    <property type="match status" value="1"/>
</dbReference>
<feature type="region of interest" description="Disordered" evidence="6">
    <location>
        <begin position="1"/>
        <end position="21"/>
    </location>
</feature>
<keyword evidence="5" id="KW-0539">Nucleus</keyword>
<evidence type="ECO:0000256" key="3">
    <source>
        <dbReference type="ARBA" id="ARBA00023125"/>
    </source>
</evidence>
<dbReference type="VEuPathDB" id="FungiDB:PV10_02077"/>
<keyword evidence="3" id="KW-0238">DNA-binding</keyword>
<reference evidence="8 9" key="1">
    <citation type="submission" date="2015-01" db="EMBL/GenBank/DDBJ databases">
        <title>The Genome Sequence of Exophiala mesophila CBS40295.</title>
        <authorList>
            <consortium name="The Broad Institute Genomics Platform"/>
            <person name="Cuomo C."/>
            <person name="de Hoog S."/>
            <person name="Gorbushina A."/>
            <person name="Stielow B."/>
            <person name="Teixiera M."/>
            <person name="Abouelleil A."/>
            <person name="Chapman S.B."/>
            <person name="Priest M."/>
            <person name="Young S.K."/>
            <person name="Wortman J."/>
            <person name="Nusbaum C."/>
            <person name="Birren B."/>
        </authorList>
    </citation>
    <scope>NUCLEOTIDE SEQUENCE [LARGE SCALE GENOMIC DNA]</scope>
    <source>
        <strain evidence="8 9">CBS 40295</strain>
    </source>
</reference>
<comment type="subcellular location">
    <subcellularLocation>
        <location evidence="1">Nucleus</location>
    </subcellularLocation>
</comment>
<dbReference type="PANTHER" id="PTHR37534">
    <property type="entry name" value="TRANSCRIPTIONAL ACTIVATOR PROTEIN UGA3"/>
    <property type="match status" value="1"/>
</dbReference>
<dbReference type="CDD" id="cd00067">
    <property type="entry name" value="GAL4"/>
    <property type="match status" value="1"/>
</dbReference>
<evidence type="ECO:0000256" key="2">
    <source>
        <dbReference type="ARBA" id="ARBA00023015"/>
    </source>
</evidence>
<feature type="compositionally biased region" description="Low complexity" evidence="6">
    <location>
        <begin position="85"/>
        <end position="102"/>
    </location>
</feature>
<dbReference type="PROSITE" id="PS00463">
    <property type="entry name" value="ZN2_CY6_FUNGAL_1"/>
    <property type="match status" value="1"/>
</dbReference>